<feature type="transmembrane region" description="Helical" evidence="6">
    <location>
        <begin position="242"/>
        <end position="262"/>
    </location>
</feature>
<feature type="transmembrane region" description="Helical" evidence="6">
    <location>
        <begin position="200"/>
        <end position="222"/>
    </location>
</feature>
<evidence type="ECO:0000256" key="4">
    <source>
        <dbReference type="ARBA" id="ARBA00023136"/>
    </source>
</evidence>
<gene>
    <name evidence="8" type="ORF">SEUCBS140593_000028</name>
</gene>
<dbReference type="Gene3D" id="1.20.1250.20">
    <property type="entry name" value="MFS general substrate transporter like domains"/>
    <property type="match status" value="1"/>
</dbReference>
<keyword evidence="2 6" id="KW-0812">Transmembrane</keyword>
<evidence type="ECO:0000259" key="7">
    <source>
        <dbReference type="PROSITE" id="PS50850"/>
    </source>
</evidence>
<proteinExistence type="predicted"/>
<comment type="caution">
    <text evidence="8">The sequence shown here is derived from an EMBL/GenBank/DDBJ whole genome shotgun (WGS) entry which is preliminary data.</text>
</comment>
<dbReference type="EMBL" id="CAWUHD010000001">
    <property type="protein sequence ID" value="CAK7208103.1"/>
    <property type="molecule type" value="Genomic_DNA"/>
</dbReference>
<evidence type="ECO:0000256" key="3">
    <source>
        <dbReference type="ARBA" id="ARBA00022989"/>
    </source>
</evidence>
<feature type="transmembrane region" description="Helical" evidence="6">
    <location>
        <begin position="74"/>
        <end position="93"/>
    </location>
</feature>
<dbReference type="PROSITE" id="PS50850">
    <property type="entry name" value="MFS"/>
    <property type="match status" value="1"/>
</dbReference>
<organism evidence="8 9">
    <name type="scientific">Sporothrix eucalyptigena</name>
    <dbReference type="NCBI Taxonomy" id="1812306"/>
    <lineage>
        <taxon>Eukaryota</taxon>
        <taxon>Fungi</taxon>
        <taxon>Dikarya</taxon>
        <taxon>Ascomycota</taxon>
        <taxon>Pezizomycotina</taxon>
        <taxon>Sordariomycetes</taxon>
        <taxon>Sordariomycetidae</taxon>
        <taxon>Ophiostomatales</taxon>
        <taxon>Ophiostomataceae</taxon>
        <taxon>Sporothrix</taxon>
    </lineage>
</organism>
<dbReference type="Pfam" id="PF07690">
    <property type="entry name" value="MFS_1"/>
    <property type="match status" value="2"/>
</dbReference>
<feature type="region of interest" description="Disordered" evidence="5">
    <location>
        <begin position="1"/>
        <end position="59"/>
    </location>
</feature>
<feature type="transmembrane region" description="Helical" evidence="6">
    <location>
        <begin position="525"/>
        <end position="549"/>
    </location>
</feature>
<feature type="transmembrane region" description="Helical" evidence="6">
    <location>
        <begin position="376"/>
        <end position="400"/>
    </location>
</feature>
<dbReference type="PANTHER" id="PTHR23507:SF40">
    <property type="entry name" value="TETRACYCLINE-EFFLUX TRANSPORTER"/>
    <property type="match status" value="1"/>
</dbReference>
<dbReference type="InterPro" id="IPR020846">
    <property type="entry name" value="MFS_dom"/>
</dbReference>
<dbReference type="InterPro" id="IPR005829">
    <property type="entry name" value="Sugar_transporter_CS"/>
</dbReference>
<keyword evidence="9" id="KW-1185">Reference proteome</keyword>
<dbReference type="PROSITE" id="PS00216">
    <property type="entry name" value="SUGAR_TRANSPORT_1"/>
    <property type="match status" value="1"/>
</dbReference>
<dbReference type="PANTHER" id="PTHR23507">
    <property type="entry name" value="ZGC:174356"/>
    <property type="match status" value="1"/>
</dbReference>
<evidence type="ECO:0000256" key="1">
    <source>
        <dbReference type="ARBA" id="ARBA00004141"/>
    </source>
</evidence>
<feature type="transmembrane region" description="Helical" evidence="6">
    <location>
        <begin position="173"/>
        <end position="194"/>
    </location>
</feature>
<dbReference type="InterPro" id="IPR036259">
    <property type="entry name" value="MFS_trans_sf"/>
</dbReference>
<feature type="transmembrane region" description="Helical" evidence="6">
    <location>
        <begin position="412"/>
        <end position="438"/>
    </location>
</feature>
<protein>
    <recommendedName>
        <fullName evidence="7">Major facilitator superfamily (MFS) profile domain-containing protein</fullName>
    </recommendedName>
</protein>
<evidence type="ECO:0000313" key="9">
    <source>
        <dbReference type="Proteomes" id="UP001642482"/>
    </source>
</evidence>
<reference evidence="8 9" key="1">
    <citation type="submission" date="2024-01" db="EMBL/GenBank/DDBJ databases">
        <authorList>
            <person name="Allen C."/>
            <person name="Tagirdzhanova G."/>
        </authorList>
    </citation>
    <scope>NUCLEOTIDE SEQUENCE [LARGE SCALE GENOMIC DNA]</scope>
</reference>
<keyword evidence="4 6" id="KW-0472">Membrane</keyword>
<evidence type="ECO:0000256" key="2">
    <source>
        <dbReference type="ARBA" id="ARBA00022692"/>
    </source>
</evidence>
<evidence type="ECO:0000256" key="5">
    <source>
        <dbReference type="SAM" id="MobiDB-lite"/>
    </source>
</evidence>
<evidence type="ECO:0000256" key="6">
    <source>
        <dbReference type="SAM" id="Phobius"/>
    </source>
</evidence>
<accession>A0ABP0AMJ7</accession>
<dbReference type="SUPFAM" id="SSF103473">
    <property type="entry name" value="MFS general substrate transporter"/>
    <property type="match status" value="1"/>
</dbReference>
<name>A0ABP0AMJ7_9PEZI</name>
<keyword evidence="3 6" id="KW-1133">Transmembrane helix</keyword>
<feature type="transmembrane region" description="Helical" evidence="6">
    <location>
        <begin position="139"/>
        <end position="161"/>
    </location>
</feature>
<comment type="subcellular location">
    <subcellularLocation>
        <location evidence="1">Membrane</location>
        <topology evidence="1">Multi-pass membrane protein</topology>
    </subcellularLocation>
</comment>
<evidence type="ECO:0000313" key="8">
    <source>
        <dbReference type="EMBL" id="CAK7208103.1"/>
    </source>
</evidence>
<feature type="transmembrane region" description="Helical" evidence="6">
    <location>
        <begin position="491"/>
        <end position="513"/>
    </location>
</feature>
<dbReference type="Proteomes" id="UP001642482">
    <property type="component" value="Unassembled WGS sequence"/>
</dbReference>
<feature type="transmembrane region" description="Helical" evidence="6">
    <location>
        <begin position="268"/>
        <end position="290"/>
    </location>
</feature>
<sequence>MSASTSRQRRPTASPENVSPTEEFSETEALLGAEIDTAIDSEPSTSGPPAGGRKDSWTGDEDFAGLPWTRRPSVYWLIGPYALFTLAFGGAMVPKLNLIIDLVCRRYFADRDNDGFHVLPVVPGADNPQCQIPEVQRSVATFTLVISVIVGSLSAFTAPRLGAMSDRFGRKGIMVVSSCGGLVGEIITILAANYPDLIHYHWLIAAAVFDGLAGSFTAGSVVSHSYTSDCTPPSKRAVSFGYMHACLFTGMAFGPLLAGYFVEWTGSLLSIFYVTLGCHITFILYIIFILPESLSVRRQNIAREKYAKEQEVFAAKVREEDLREQEAETTGLRTRKTGLAVLVRRTVLKVRRSNPLAPLKILLPKGLHQRRARRNLIVLATVDTLILSASMSMGGVTLLYSEFMFHWGNFETSAFISLVSMVRVVVLMGIFPIINYFFRVRPAARLRRISGEAPSETNTGADRLDVWLIRSAIFSDVLGVAGYIFARTPAVFVLCGIVTAFGGLGSATIQSSLTKHVPPDRVGQLLGAIGLLHSLSRVFAPMIFNGLYAATVGSYPQAVFVLITGVFSFVFLLSFLIRPFVFLDDSRDDNDASEASTPSRRVIDQQTDALADDEVVQQF</sequence>
<feature type="domain" description="Major facilitator superfamily (MFS) profile" evidence="7">
    <location>
        <begin position="82"/>
        <end position="582"/>
    </location>
</feature>
<dbReference type="InterPro" id="IPR011701">
    <property type="entry name" value="MFS"/>
</dbReference>
<feature type="transmembrane region" description="Helical" evidence="6">
    <location>
        <begin position="467"/>
        <end position="485"/>
    </location>
</feature>
<feature type="transmembrane region" description="Helical" evidence="6">
    <location>
        <begin position="555"/>
        <end position="577"/>
    </location>
</feature>